<dbReference type="InterPro" id="IPR020094">
    <property type="entry name" value="TruA/RsuA/RluB/E/F_N"/>
</dbReference>
<evidence type="ECO:0000313" key="6">
    <source>
        <dbReference type="EMBL" id="MEQ2519406.1"/>
    </source>
</evidence>
<keyword evidence="2 4" id="KW-0413">Isomerase</keyword>
<dbReference type="PROSITE" id="PS01149">
    <property type="entry name" value="PSI_RSU"/>
    <property type="match status" value="1"/>
</dbReference>
<dbReference type="RefSeq" id="WP_349214854.1">
    <property type="nucleotide sequence ID" value="NZ_JBBMFA010000053.1"/>
</dbReference>
<evidence type="ECO:0000256" key="1">
    <source>
        <dbReference type="ARBA" id="ARBA00008348"/>
    </source>
</evidence>
<dbReference type="InterPro" id="IPR020103">
    <property type="entry name" value="PsdUridine_synth_cat_dom_sf"/>
</dbReference>
<dbReference type="Gene3D" id="3.30.70.580">
    <property type="entry name" value="Pseudouridine synthase I, catalytic domain, N-terminal subdomain"/>
    <property type="match status" value="1"/>
</dbReference>
<evidence type="ECO:0000313" key="7">
    <source>
        <dbReference type="Proteomes" id="UP001477672"/>
    </source>
</evidence>
<dbReference type="InterPro" id="IPR050343">
    <property type="entry name" value="RsuA_PseudoU_synthase"/>
</dbReference>
<dbReference type="PROSITE" id="PS50889">
    <property type="entry name" value="S4"/>
    <property type="match status" value="1"/>
</dbReference>
<sequence length="284" mass="31672">MASERIQKVMAQQGVCSRRAAEQLIEQGRVKVNGHPVSLGDKMDPARDVLSVDGQRVYVPRRTEKYYYMLNKPRGYITTTSDERGRKTVMELMEDVPARVYPVGRLDKDSEGLLLFTNDGDFANLLTHPSHGVSKLYRVTVRPHATEEQIIALTDGVVLDDGTKTLPAVIHVVTDEPERTVLEMTIREGKNRQIRRMCEAVGLDVIRLKRSALGAVRLGMLQPGQYRELTSGEVNALRAAAQKGKVTAQIARNTQANAAKKLMRPHGVRAPKGAVAARRRQREK</sequence>
<feature type="domain" description="RNA-binding S4" evidence="5">
    <location>
        <begin position="4"/>
        <end position="65"/>
    </location>
</feature>
<evidence type="ECO:0000256" key="3">
    <source>
        <dbReference type="PROSITE-ProRule" id="PRU00182"/>
    </source>
</evidence>
<gene>
    <name evidence="6" type="ORF">WMO24_02980</name>
</gene>
<accession>A0ABV1GCE0</accession>
<dbReference type="Gene3D" id="3.30.70.1560">
    <property type="entry name" value="Alpha-L RNA-binding motif"/>
    <property type="match status" value="1"/>
</dbReference>
<dbReference type="PANTHER" id="PTHR47683:SF2">
    <property type="entry name" value="RNA-BINDING S4 DOMAIN-CONTAINING PROTEIN"/>
    <property type="match status" value="1"/>
</dbReference>
<dbReference type="Gene3D" id="3.10.290.10">
    <property type="entry name" value="RNA-binding S4 domain"/>
    <property type="match status" value="1"/>
</dbReference>
<dbReference type="PANTHER" id="PTHR47683">
    <property type="entry name" value="PSEUDOURIDINE SYNTHASE FAMILY PROTEIN-RELATED"/>
    <property type="match status" value="1"/>
</dbReference>
<comment type="caution">
    <text evidence="6">The sequence shown here is derived from an EMBL/GenBank/DDBJ whole genome shotgun (WGS) entry which is preliminary data.</text>
</comment>
<dbReference type="InterPro" id="IPR042092">
    <property type="entry name" value="PsdUridine_s_RsuA/RluB/E/F_cat"/>
</dbReference>
<dbReference type="Pfam" id="PF01479">
    <property type="entry name" value="S4"/>
    <property type="match status" value="1"/>
</dbReference>
<dbReference type="SMART" id="SM00363">
    <property type="entry name" value="S4"/>
    <property type="match status" value="1"/>
</dbReference>
<dbReference type="InterPro" id="IPR002942">
    <property type="entry name" value="S4_RNA-bd"/>
</dbReference>
<evidence type="ECO:0000256" key="4">
    <source>
        <dbReference type="RuleBase" id="RU003887"/>
    </source>
</evidence>
<dbReference type="InterPro" id="IPR036986">
    <property type="entry name" value="S4_RNA-bd_sf"/>
</dbReference>
<dbReference type="Pfam" id="PF00849">
    <property type="entry name" value="PseudoU_synth_2"/>
    <property type="match status" value="1"/>
</dbReference>
<dbReference type="NCBIfam" id="TIGR00093">
    <property type="entry name" value="pseudouridine synthase"/>
    <property type="match status" value="1"/>
</dbReference>
<proteinExistence type="inferred from homology"/>
<evidence type="ECO:0000256" key="2">
    <source>
        <dbReference type="ARBA" id="ARBA00023235"/>
    </source>
</evidence>
<dbReference type="CDD" id="cd02870">
    <property type="entry name" value="PseudoU_synth_RsuA_like"/>
    <property type="match status" value="1"/>
</dbReference>
<dbReference type="SUPFAM" id="SSF55120">
    <property type="entry name" value="Pseudouridine synthase"/>
    <property type="match status" value="1"/>
</dbReference>
<dbReference type="EMBL" id="JBBMFA010000053">
    <property type="protein sequence ID" value="MEQ2519406.1"/>
    <property type="molecule type" value="Genomic_DNA"/>
</dbReference>
<dbReference type="InterPro" id="IPR018496">
    <property type="entry name" value="PsdUridine_synth_RsuA/RluB_CS"/>
</dbReference>
<dbReference type="CDD" id="cd00165">
    <property type="entry name" value="S4"/>
    <property type="match status" value="1"/>
</dbReference>
<comment type="similarity">
    <text evidence="1 4">Belongs to the pseudouridine synthase RsuA family.</text>
</comment>
<keyword evidence="7" id="KW-1185">Reference proteome</keyword>
<dbReference type="GO" id="GO:0016853">
    <property type="term" value="F:isomerase activity"/>
    <property type="evidence" value="ECO:0007669"/>
    <property type="project" value="UniProtKB-KW"/>
</dbReference>
<organism evidence="6 7">
    <name type="scientific">Ruthenibacterium intestinale</name>
    <dbReference type="NCBI Taxonomy" id="3133163"/>
    <lineage>
        <taxon>Bacteria</taxon>
        <taxon>Bacillati</taxon>
        <taxon>Bacillota</taxon>
        <taxon>Clostridia</taxon>
        <taxon>Eubacteriales</taxon>
        <taxon>Oscillospiraceae</taxon>
        <taxon>Ruthenibacterium</taxon>
    </lineage>
</organism>
<name>A0ABV1GCE0_9FIRM</name>
<dbReference type="InterPro" id="IPR000748">
    <property type="entry name" value="PsdUridine_synth_RsuA/RluB/E/F"/>
</dbReference>
<evidence type="ECO:0000259" key="5">
    <source>
        <dbReference type="SMART" id="SM00363"/>
    </source>
</evidence>
<protein>
    <recommendedName>
        <fullName evidence="4">Pseudouridine synthase</fullName>
        <ecNumber evidence="4">5.4.99.-</ecNumber>
    </recommendedName>
</protein>
<keyword evidence="3" id="KW-0694">RNA-binding</keyword>
<reference evidence="6 7" key="1">
    <citation type="submission" date="2024-03" db="EMBL/GenBank/DDBJ databases">
        <title>Human intestinal bacterial collection.</title>
        <authorList>
            <person name="Pauvert C."/>
            <person name="Hitch T.C.A."/>
            <person name="Clavel T."/>
        </authorList>
    </citation>
    <scope>NUCLEOTIDE SEQUENCE [LARGE SCALE GENOMIC DNA]</scope>
    <source>
        <strain evidence="6 7">CLA-JM-H11</strain>
    </source>
</reference>
<dbReference type="Proteomes" id="UP001477672">
    <property type="component" value="Unassembled WGS sequence"/>
</dbReference>
<dbReference type="EC" id="5.4.99.-" evidence="4"/>
<dbReference type="SUPFAM" id="SSF55174">
    <property type="entry name" value="Alpha-L RNA-binding motif"/>
    <property type="match status" value="1"/>
</dbReference>
<dbReference type="InterPro" id="IPR006145">
    <property type="entry name" value="PsdUridine_synth_RsuA/RluA"/>
</dbReference>